<dbReference type="InterPro" id="IPR052410">
    <property type="entry name" value="DRC5"/>
</dbReference>
<sequence>METRDALSQRRLYAERETMKTSAGMRGPRVPSPAPGRGANPASDPRAMRRIIAEDPEWNLATVPRLADLSLAGIVSNFEHHPVLDALLPKHRTAVLARISTQLPLSLVAALVSDEGYWRRRCQASRIVGDVLSHGNSWKRMFLERHLQAVIELYVPDTTDPSVVQEAVAACGPFVRCLDVGQLLPPIRELAPGADDSSDAGSDDGAEGPSVDHFDFGSIVGQLPHLEELHVTYGVRNCGMNFEWSLFEFTGRDCESLARAVKGCRTLRVLRLHRSRAGDEAVRALVRQLLDHPSLLVLDLSHNLVGDRGARALGKLLNRSRLTALNLCDNRVGGHGGQALAHAISRNATLRVLNLRLNRLGDEAGQALGRALQCNSSVVELYLGGNEMSEPTATALAHAVALNTSLLTIDLSCNRLGNDGGKQLQEGMSHNRTLTELDLRLAEAGHDSEYHISKILKQNREHAHRRGTTERTGA</sequence>
<evidence type="ECO:0000256" key="2">
    <source>
        <dbReference type="ARBA" id="ARBA00022490"/>
    </source>
</evidence>
<dbReference type="Pfam" id="PF13516">
    <property type="entry name" value="LRR_6"/>
    <property type="match status" value="4"/>
</dbReference>
<dbReference type="CTD" id="202500"/>
<accession>A0AAJ7TKD8</accession>
<feature type="region of interest" description="Disordered" evidence="4">
    <location>
        <begin position="1"/>
        <end position="44"/>
    </location>
</feature>
<keyword evidence="3" id="KW-0206">Cytoskeleton</keyword>
<protein>
    <submittedName>
        <fullName evidence="6">Dynein regulatory complex subunit 5 isoform X1</fullName>
    </submittedName>
</protein>
<dbReference type="InterPro" id="IPR032675">
    <property type="entry name" value="LRR_dom_sf"/>
</dbReference>
<feature type="compositionally biased region" description="Basic and acidic residues" evidence="4">
    <location>
        <begin position="1"/>
        <end position="19"/>
    </location>
</feature>
<comment type="subcellular location">
    <subcellularLocation>
        <location evidence="1">Cytoplasm</location>
        <location evidence="1">Cytoskeleton</location>
    </subcellularLocation>
</comment>
<reference evidence="6" key="1">
    <citation type="submission" date="2025-08" db="UniProtKB">
        <authorList>
            <consortium name="RefSeq"/>
        </authorList>
    </citation>
    <scope>IDENTIFICATION</scope>
    <source>
        <tissue evidence="6">Sperm</tissue>
    </source>
</reference>
<dbReference type="Proteomes" id="UP001318040">
    <property type="component" value="Chromosome 31"/>
</dbReference>
<keyword evidence="2" id="KW-0963">Cytoplasm</keyword>
<dbReference type="PANTHER" id="PTHR24107:SF20">
    <property type="entry name" value="DYNEIN REGULATORY COMPLEX SUBUNIT 5"/>
    <property type="match status" value="1"/>
</dbReference>
<dbReference type="PANTHER" id="PTHR24107">
    <property type="entry name" value="YNEIN REGULATORY COMPLEX SUBUNIT 5"/>
    <property type="match status" value="1"/>
</dbReference>
<evidence type="ECO:0000313" key="5">
    <source>
        <dbReference type="Proteomes" id="UP001318040"/>
    </source>
</evidence>
<gene>
    <name evidence="6" type="primary">TCTE1</name>
</gene>
<organism evidence="5 6">
    <name type="scientific">Petromyzon marinus</name>
    <name type="common">Sea lamprey</name>
    <dbReference type="NCBI Taxonomy" id="7757"/>
    <lineage>
        <taxon>Eukaryota</taxon>
        <taxon>Metazoa</taxon>
        <taxon>Chordata</taxon>
        <taxon>Craniata</taxon>
        <taxon>Vertebrata</taxon>
        <taxon>Cyclostomata</taxon>
        <taxon>Hyperoartia</taxon>
        <taxon>Petromyzontiformes</taxon>
        <taxon>Petromyzontidae</taxon>
        <taxon>Petromyzon</taxon>
    </lineage>
</organism>
<dbReference type="SMART" id="SM00368">
    <property type="entry name" value="LRR_RI"/>
    <property type="match status" value="6"/>
</dbReference>
<dbReference type="AlphaFoldDB" id="A0AAJ7TKD8"/>
<keyword evidence="5" id="KW-1185">Reference proteome</keyword>
<dbReference type="GO" id="GO:0005856">
    <property type="term" value="C:cytoskeleton"/>
    <property type="evidence" value="ECO:0007669"/>
    <property type="project" value="UniProtKB-SubCell"/>
</dbReference>
<name>A0AAJ7TKD8_PETMA</name>
<dbReference type="KEGG" id="pmrn:116947688"/>
<evidence type="ECO:0000313" key="6">
    <source>
        <dbReference type="RefSeq" id="XP_032819583.1"/>
    </source>
</evidence>
<dbReference type="Gene3D" id="3.80.10.10">
    <property type="entry name" value="Ribonuclease Inhibitor"/>
    <property type="match status" value="2"/>
</dbReference>
<proteinExistence type="predicted"/>
<dbReference type="InterPro" id="IPR001611">
    <property type="entry name" value="Leu-rich_rpt"/>
</dbReference>
<dbReference type="RefSeq" id="XP_032819583.1">
    <property type="nucleotide sequence ID" value="XM_032963692.1"/>
</dbReference>
<evidence type="ECO:0000256" key="4">
    <source>
        <dbReference type="SAM" id="MobiDB-lite"/>
    </source>
</evidence>
<evidence type="ECO:0000256" key="1">
    <source>
        <dbReference type="ARBA" id="ARBA00004245"/>
    </source>
</evidence>
<dbReference type="SUPFAM" id="SSF52047">
    <property type="entry name" value="RNI-like"/>
    <property type="match status" value="1"/>
</dbReference>
<evidence type="ECO:0000256" key="3">
    <source>
        <dbReference type="ARBA" id="ARBA00023212"/>
    </source>
</evidence>